<evidence type="ECO:0000256" key="6">
    <source>
        <dbReference type="ARBA" id="ARBA00022430"/>
    </source>
</evidence>
<dbReference type="OrthoDB" id="9777465at2"/>
<evidence type="ECO:0000256" key="9">
    <source>
        <dbReference type="ARBA" id="ARBA00023304"/>
    </source>
</evidence>
<dbReference type="EC" id="4.2.1.33" evidence="10"/>
<dbReference type="PANTHER" id="PTHR43345">
    <property type="entry name" value="3-ISOPROPYLMALATE DEHYDRATASE SMALL SUBUNIT 2-RELATED-RELATED"/>
    <property type="match status" value="1"/>
</dbReference>
<reference evidence="12" key="1">
    <citation type="journal article" date="2019" name="PLoS Negl. Trop. Dis.">
        <title>Revisiting the worldwide diversity of Leptospira species in the environment.</title>
        <authorList>
            <person name="Vincent A.T."/>
            <person name="Schiettekatte O."/>
            <person name="Bourhy P."/>
            <person name="Veyrier F.J."/>
            <person name="Picardeau M."/>
        </authorList>
    </citation>
    <scope>NUCLEOTIDE SEQUENCE [LARGE SCALE GENOMIC DNA]</scope>
    <source>
        <strain evidence="12">201800299</strain>
    </source>
</reference>
<keyword evidence="9 10" id="KW-0100">Branched-chain amino acid biosynthesis</keyword>
<keyword evidence="8 10" id="KW-0456">Lyase</keyword>
<protein>
    <recommendedName>
        <fullName evidence="10">3-isopropylmalate dehydratase small subunit</fullName>
        <ecNumber evidence="10">4.2.1.33</ecNumber>
    </recommendedName>
    <alternativeName>
        <fullName evidence="10">Alpha-IPM isomerase</fullName>
        <shortName evidence="10">IPMI</shortName>
    </alternativeName>
    <alternativeName>
        <fullName evidence="10">Isopropylmalate isomerase</fullName>
    </alternativeName>
</protein>
<dbReference type="NCBIfam" id="TIGR00171">
    <property type="entry name" value="leuD"/>
    <property type="match status" value="1"/>
</dbReference>
<evidence type="ECO:0000313" key="13">
    <source>
        <dbReference type="Proteomes" id="UP000298277"/>
    </source>
</evidence>
<comment type="subunit">
    <text evidence="5 10">Heterodimer of LeuC and LeuD.</text>
</comment>
<dbReference type="InterPro" id="IPR000573">
    <property type="entry name" value="AconitaseA/IPMdHydase_ssu_swvl"/>
</dbReference>
<evidence type="ECO:0000259" key="11">
    <source>
        <dbReference type="Pfam" id="PF00694"/>
    </source>
</evidence>
<comment type="function">
    <text evidence="2 10">Catalyzes the isomerization between 2-isopropylmalate and 3-isopropylmalate, via the formation of 2-isopropylmaleate.</text>
</comment>
<dbReference type="InterPro" id="IPR004431">
    <property type="entry name" value="3-IsopropMal_deHydase_ssu"/>
</dbReference>
<dbReference type="NCBIfam" id="NF002458">
    <property type="entry name" value="PRK01641.1"/>
    <property type="match status" value="1"/>
</dbReference>
<dbReference type="HAMAP" id="MF_01031">
    <property type="entry name" value="LeuD_type1"/>
    <property type="match status" value="1"/>
</dbReference>
<dbReference type="InterPro" id="IPR050075">
    <property type="entry name" value="LeuD"/>
</dbReference>
<evidence type="ECO:0000256" key="4">
    <source>
        <dbReference type="ARBA" id="ARBA00009845"/>
    </source>
</evidence>
<keyword evidence="7 10" id="KW-0028">Amino-acid biosynthesis</keyword>
<dbReference type="PANTHER" id="PTHR43345:SF5">
    <property type="entry name" value="3-ISOPROPYLMALATE DEHYDRATASE SMALL SUBUNIT"/>
    <property type="match status" value="1"/>
</dbReference>
<evidence type="ECO:0000256" key="10">
    <source>
        <dbReference type="HAMAP-Rule" id="MF_01031"/>
    </source>
</evidence>
<dbReference type="CDD" id="cd01577">
    <property type="entry name" value="IPMI_Swivel"/>
    <property type="match status" value="1"/>
</dbReference>
<dbReference type="InterPro" id="IPR015928">
    <property type="entry name" value="Aconitase/3IPM_dehydase_swvl"/>
</dbReference>
<evidence type="ECO:0000256" key="7">
    <source>
        <dbReference type="ARBA" id="ARBA00022605"/>
    </source>
</evidence>
<dbReference type="Proteomes" id="UP000298277">
    <property type="component" value="Unassembled WGS sequence"/>
</dbReference>
<evidence type="ECO:0000256" key="1">
    <source>
        <dbReference type="ARBA" id="ARBA00000491"/>
    </source>
</evidence>
<dbReference type="InterPro" id="IPR033940">
    <property type="entry name" value="IPMI_Swivel"/>
</dbReference>
<gene>
    <name evidence="10 12" type="primary">leuD</name>
    <name evidence="12" type="ORF">EHQ17_12635</name>
</gene>
<dbReference type="UniPathway" id="UPA00048">
    <property type="reaction ID" value="UER00071"/>
</dbReference>
<evidence type="ECO:0000256" key="2">
    <source>
        <dbReference type="ARBA" id="ARBA00002695"/>
    </source>
</evidence>
<comment type="caution">
    <text evidence="12">The sequence shown here is derived from an EMBL/GenBank/DDBJ whole genome shotgun (WGS) entry which is preliminary data.</text>
</comment>
<comment type="catalytic activity">
    <reaction evidence="1 10">
        <text>(2R,3S)-3-isopropylmalate = (2S)-2-isopropylmalate</text>
        <dbReference type="Rhea" id="RHEA:32287"/>
        <dbReference type="ChEBI" id="CHEBI:1178"/>
        <dbReference type="ChEBI" id="CHEBI:35121"/>
        <dbReference type="EC" id="4.2.1.33"/>
    </reaction>
</comment>
<keyword evidence="13" id="KW-1185">Reference proteome</keyword>
<keyword evidence="6 10" id="KW-0432">Leucine biosynthesis</keyword>
<feature type="domain" description="Aconitase A/isopropylmalate dehydratase small subunit swivel" evidence="11">
    <location>
        <begin position="5"/>
        <end position="126"/>
    </location>
</feature>
<evidence type="ECO:0000256" key="5">
    <source>
        <dbReference type="ARBA" id="ARBA00011271"/>
    </source>
</evidence>
<proteinExistence type="inferred from homology"/>
<dbReference type="EMBL" id="RQFA01000056">
    <property type="protein sequence ID" value="TGK32374.1"/>
    <property type="molecule type" value="Genomic_DNA"/>
</dbReference>
<dbReference type="RefSeq" id="WP_135595702.1">
    <property type="nucleotide sequence ID" value="NZ_RQEZ01000024.1"/>
</dbReference>
<comment type="similarity">
    <text evidence="4 10">Belongs to the LeuD family. LeuD type 1 subfamily.</text>
</comment>
<organism evidence="12 13">
    <name type="scientific">Leptospira gomenensis</name>
    <dbReference type="NCBI Taxonomy" id="2484974"/>
    <lineage>
        <taxon>Bacteria</taxon>
        <taxon>Pseudomonadati</taxon>
        <taxon>Spirochaetota</taxon>
        <taxon>Spirochaetia</taxon>
        <taxon>Leptospirales</taxon>
        <taxon>Leptospiraceae</taxon>
        <taxon>Leptospira</taxon>
    </lineage>
</organism>
<name>A0A5F1YGF2_9LEPT</name>
<dbReference type="FunFam" id="3.20.19.10:FF:000003">
    <property type="entry name" value="3-isopropylmalate dehydratase small subunit"/>
    <property type="match status" value="1"/>
</dbReference>
<dbReference type="Gene3D" id="3.20.19.10">
    <property type="entry name" value="Aconitase, domain 4"/>
    <property type="match status" value="1"/>
</dbReference>
<evidence type="ECO:0000313" key="12">
    <source>
        <dbReference type="EMBL" id="TGK32374.1"/>
    </source>
</evidence>
<dbReference type="GO" id="GO:0009316">
    <property type="term" value="C:3-isopropylmalate dehydratase complex"/>
    <property type="evidence" value="ECO:0007669"/>
    <property type="project" value="InterPro"/>
</dbReference>
<accession>A0A5F1YGF2</accession>
<evidence type="ECO:0000256" key="3">
    <source>
        <dbReference type="ARBA" id="ARBA00004729"/>
    </source>
</evidence>
<dbReference type="SUPFAM" id="SSF52016">
    <property type="entry name" value="LeuD/IlvD-like"/>
    <property type="match status" value="1"/>
</dbReference>
<dbReference type="GO" id="GO:0003861">
    <property type="term" value="F:3-isopropylmalate dehydratase activity"/>
    <property type="evidence" value="ECO:0007669"/>
    <property type="project" value="UniProtKB-UniRule"/>
</dbReference>
<sequence length="201" mass="22808">MNRSWTTHKGFAAPLFRKDIDTDQILPKQFMKKVERTGFGIHLFHNWRYLDEEGKIPNPDFILNRHRYSQASVLIAGENFGCGSSREHAPWALADFGFRVVVAPSFADIFFGNCAKNGIALVRLSQEEVEEILAFVEGNEGSVISVDLDTLVLIAGEKKYEFFLPESASGRIRNGWDDVDLTMKYDSKIQEFESVLENDVP</sequence>
<evidence type="ECO:0000256" key="8">
    <source>
        <dbReference type="ARBA" id="ARBA00023239"/>
    </source>
</evidence>
<comment type="pathway">
    <text evidence="3 10">Amino-acid biosynthesis; L-leucine biosynthesis; L-leucine from 3-methyl-2-oxobutanoate: step 2/4.</text>
</comment>
<dbReference type="Pfam" id="PF00694">
    <property type="entry name" value="Aconitase_C"/>
    <property type="match status" value="1"/>
</dbReference>
<dbReference type="GO" id="GO:0009098">
    <property type="term" value="P:L-leucine biosynthetic process"/>
    <property type="evidence" value="ECO:0007669"/>
    <property type="project" value="UniProtKB-UniRule"/>
</dbReference>
<dbReference type="AlphaFoldDB" id="A0A5F1YGF2"/>